<dbReference type="PANTHER" id="PTHR24148">
    <property type="entry name" value="ANKYRIN REPEAT DOMAIN-CONTAINING PROTEIN 39 HOMOLOG-RELATED"/>
    <property type="match status" value="1"/>
</dbReference>
<name>R7YZ58_CONA1</name>
<reference evidence="3" key="1">
    <citation type="submission" date="2012-06" db="EMBL/GenBank/DDBJ databases">
        <title>The genome sequence of Coniosporium apollinis CBS 100218.</title>
        <authorList>
            <consortium name="The Broad Institute Genome Sequencing Platform"/>
            <person name="Cuomo C."/>
            <person name="Gorbushina A."/>
            <person name="Noack S."/>
            <person name="Walker B."/>
            <person name="Young S.K."/>
            <person name="Zeng Q."/>
            <person name="Gargeya S."/>
            <person name="Fitzgerald M."/>
            <person name="Haas B."/>
            <person name="Abouelleil A."/>
            <person name="Alvarado L."/>
            <person name="Arachchi H.M."/>
            <person name="Berlin A.M."/>
            <person name="Chapman S.B."/>
            <person name="Goldberg J."/>
            <person name="Griggs A."/>
            <person name="Gujja S."/>
            <person name="Hansen M."/>
            <person name="Howarth C."/>
            <person name="Imamovic A."/>
            <person name="Larimer J."/>
            <person name="McCowan C."/>
            <person name="Montmayeur A."/>
            <person name="Murphy C."/>
            <person name="Neiman D."/>
            <person name="Pearson M."/>
            <person name="Priest M."/>
            <person name="Roberts A."/>
            <person name="Saif S."/>
            <person name="Shea T."/>
            <person name="Sisk P."/>
            <person name="Sykes S."/>
            <person name="Wortman J."/>
            <person name="Nusbaum C."/>
            <person name="Birren B."/>
        </authorList>
    </citation>
    <scope>NUCLEOTIDE SEQUENCE [LARGE SCALE GENOMIC DNA]</scope>
    <source>
        <strain evidence="3">CBS 100218</strain>
    </source>
</reference>
<dbReference type="OMA" id="SAMECEN"/>
<dbReference type="Pfam" id="PF06985">
    <property type="entry name" value="HET"/>
    <property type="match status" value="1"/>
</dbReference>
<dbReference type="PANTHER" id="PTHR24148:SF64">
    <property type="entry name" value="HETEROKARYON INCOMPATIBILITY DOMAIN-CONTAINING PROTEIN"/>
    <property type="match status" value="1"/>
</dbReference>
<dbReference type="GeneID" id="19903804"/>
<evidence type="ECO:0000259" key="1">
    <source>
        <dbReference type="Pfam" id="PF06985"/>
    </source>
</evidence>
<evidence type="ECO:0000313" key="3">
    <source>
        <dbReference type="Proteomes" id="UP000016924"/>
    </source>
</evidence>
<dbReference type="OrthoDB" id="2157530at2759"/>
<feature type="domain" description="Heterokaryon incompatibility" evidence="1">
    <location>
        <begin position="46"/>
        <end position="193"/>
    </location>
</feature>
<dbReference type="STRING" id="1168221.R7YZ58"/>
<dbReference type="HOGENOM" id="CLU_004184_3_4_1"/>
<dbReference type="RefSeq" id="XP_007782557.1">
    <property type="nucleotide sequence ID" value="XM_007784367.1"/>
</dbReference>
<dbReference type="AlphaFoldDB" id="R7YZ58"/>
<dbReference type="InterPro" id="IPR010730">
    <property type="entry name" value="HET"/>
</dbReference>
<proteinExistence type="predicted"/>
<organism evidence="2 3">
    <name type="scientific">Coniosporium apollinis (strain CBS 100218)</name>
    <name type="common">Rock-inhabiting black yeast</name>
    <dbReference type="NCBI Taxonomy" id="1168221"/>
    <lineage>
        <taxon>Eukaryota</taxon>
        <taxon>Fungi</taxon>
        <taxon>Dikarya</taxon>
        <taxon>Ascomycota</taxon>
        <taxon>Pezizomycotina</taxon>
        <taxon>Dothideomycetes</taxon>
        <taxon>Dothideomycetes incertae sedis</taxon>
        <taxon>Coniosporium</taxon>
    </lineage>
</organism>
<accession>R7YZ58</accession>
<evidence type="ECO:0000313" key="2">
    <source>
        <dbReference type="EMBL" id="EON67240.1"/>
    </source>
</evidence>
<dbReference type="InterPro" id="IPR052895">
    <property type="entry name" value="HetReg/Transcr_Mod"/>
</dbReference>
<dbReference type="Proteomes" id="UP000016924">
    <property type="component" value="Unassembled WGS sequence"/>
</dbReference>
<gene>
    <name evidence="2" type="ORF">W97_06493</name>
</gene>
<sequence>MASVPSYQYSALPDSKRYIRLLALSSSMDELHGSLETVSVSEAPPYEALSYACGDELPTSSLVCNSASLVVTPHLLEGVRQIRDTVGPTRLWIDAIRINQIDVDEKAGQIPLMTQIYSQTTRVLVWLGPAGGDSDGVMDEIWPLLDKLQAVNEPLGRGDYVQASIPAEDGHFCHSWVRFWSRSWFKRLWVLQEVVLARDILFVCGNRIIEFNILNSLTLRACRTGIISYTQSFADGVKGYMVLANLHPQRESWRNKTLHSSHLLRKARSFKVREPVDRMYALHGIMEDWIRETLRIDYSAEAQREYWRLYVSIEKLILENIGLDILSTAESYKRPLELPSWVPNWHSLPPTQYTANGRSLLCWLLPE</sequence>
<dbReference type="eggNOG" id="ENOG502RS4X">
    <property type="taxonomic scope" value="Eukaryota"/>
</dbReference>
<protein>
    <recommendedName>
        <fullName evidence="1">Heterokaryon incompatibility domain-containing protein</fullName>
    </recommendedName>
</protein>
<keyword evidence="3" id="KW-1185">Reference proteome</keyword>
<dbReference type="EMBL" id="JH767586">
    <property type="protein sequence ID" value="EON67240.1"/>
    <property type="molecule type" value="Genomic_DNA"/>
</dbReference>